<evidence type="ECO:0000313" key="2">
    <source>
        <dbReference type="Proteomes" id="UP001585080"/>
    </source>
</evidence>
<gene>
    <name evidence="1" type="ORF">VSS16_05170</name>
</gene>
<protein>
    <submittedName>
        <fullName evidence="1">Uncharacterized protein</fullName>
    </submittedName>
</protein>
<reference evidence="1 2" key="1">
    <citation type="submission" date="2024-01" db="EMBL/GenBank/DDBJ databases">
        <title>Genome mining of biosynthetic gene clusters to explore secondary metabolites of Streptomyces sp.</title>
        <authorList>
            <person name="Baig A."/>
            <person name="Ajitkumar Shintre N."/>
            <person name="Kumar H."/>
            <person name="Anbarasu A."/>
            <person name="Ramaiah S."/>
        </authorList>
    </citation>
    <scope>NUCLEOTIDE SEQUENCE [LARGE SCALE GENOMIC DNA]</scope>
    <source>
        <strain evidence="1 2">A57</strain>
    </source>
</reference>
<dbReference type="RefSeq" id="WP_376731107.1">
    <property type="nucleotide sequence ID" value="NZ_JAYMRP010000003.1"/>
</dbReference>
<keyword evidence="2" id="KW-1185">Reference proteome</keyword>
<comment type="caution">
    <text evidence="1">The sequence shown here is derived from an EMBL/GenBank/DDBJ whole genome shotgun (WGS) entry which is preliminary data.</text>
</comment>
<name>A0ABV5E5K6_9ACTN</name>
<proteinExistence type="predicted"/>
<dbReference type="EMBL" id="JAYMRP010000003">
    <property type="protein sequence ID" value="MFB8772125.1"/>
    <property type="molecule type" value="Genomic_DNA"/>
</dbReference>
<sequence length="44" mass="5055">MQIVTLGVLVAALLALPLLAIAFRRYCDTVNRLVRRKYGPRRTR</sequence>
<evidence type="ECO:0000313" key="1">
    <source>
        <dbReference type="EMBL" id="MFB8772125.1"/>
    </source>
</evidence>
<dbReference type="Proteomes" id="UP001585080">
    <property type="component" value="Unassembled WGS sequence"/>
</dbReference>
<accession>A0ABV5E5K6</accession>
<organism evidence="1 2">
    <name type="scientific">Streptomyces broussonetiae</name>
    <dbReference type="NCBI Taxonomy" id="2686304"/>
    <lineage>
        <taxon>Bacteria</taxon>
        <taxon>Bacillati</taxon>
        <taxon>Actinomycetota</taxon>
        <taxon>Actinomycetes</taxon>
        <taxon>Kitasatosporales</taxon>
        <taxon>Streptomycetaceae</taxon>
        <taxon>Streptomyces</taxon>
    </lineage>
</organism>